<dbReference type="EMBL" id="VBAN01000364">
    <property type="protein sequence ID" value="TMI79013.1"/>
    <property type="molecule type" value="Genomic_DNA"/>
</dbReference>
<organism evidence="1 2">
    <name type="scientific">Candidatus Segetimicrobium genomatis</name>
    <dbReference type="NCBI Taxonomy" id="2569760"/>
    <lineage>
        <taxon>Bacteria</taxon>
        <taxon>Bacillati</taxon>
        <taxon>Candidatus Sysuimicrobiota</taxon>
        <taxon>Candidatus Sysuimicrobiia</taxon>
        <taxon>Candidatus Sysuimicrobiales</taxon>
        <taxon>Candidatus Segetimicrobiaceae</taxon>
        <taxon>Candidatus Segetimicrobium</taxon>
    </lineage>
</organism>
<dbReference type="Proteomes" id="UP000318093">
    <property type="component" value="Unassembled WGS sequence"/>
</dbReference>
<dbReference type="GO" id="GO:0006355">
    <property type="term" value="P:regulation of DNA-templated transcription"/>
    <property type="evidence" value="ECO:0007669"/>
    <property type="project" value="InterPro"/>
</dbReference>
<dbReference type="AlphaFoldDB" id="A0A537J6A7"/>
<reference evidence="1 2" key="1">
    <citation type="journal article" date="2019" name="Nat. Microbiol.">
        <title>Mediterranean grassland soil C-N compound turnover is dependent on rainfall and depth, and is mediated by genomically divergent microorganisms.</title>
        <authorList>
            <person name="Diamond S."/>
            <person name="Andeer P.F."/>
            <person name="Li Z."/>
            <person name="Crits-Christoph A."/>
            <person name="Burstein D."/>
            <person name="Anantharaman K."/>
            <person name="Lane K.R."/>
            <person name="Thomas B.C."/>
            <person name="Pan C."/>
            <person name="Northen T.R."/>
            <person name="Banfield J.F."/>
        </authorList>
    </citation>
    <scope>NUCLEOTIDE SEQUENCE [LARGE SCALE GENOMIC DNA]</scope>
    <source>
        <strain evidence="1">NP_6</strain>
    </source>
</reference>
<gene>
    <name evidence="1" type="ORF">E6H03_11045</name>
</gene>
<dbReference type="SUPFAM" id="SSF47598">
    <property type="entry name" value="Ribbon-helix-helix"/>
    <property type="match status" value="1"/>
</dbReference>
<sequence length="86" mass="10014">MAMSVRLDPETEALVRRISRSSRRSHSEVIRDAIRRMATEIPAAYPDTVYDRIADIVAIAQGGRRRYAGRSEEVLRALFARKRWRR</sequence>
<comment type="caution">
    <text evidence="1">The sequence shown here is derived from an EMBL/GenBank/DDBJ whole genome shotgun (WGS) entry which is preliminary data.</text>
</comment>
<accession>A0A537J6A7</accession>
<evidence type="ECO:0000313" key="2">
    <source>
        <dbReference type="Proteomes" id="UP000318093"/>
    </source>
</evidence>
<protein>
    <submittedName>
        <fullName evidence="1">Ribbon-helix-helix protein, CopG family</fullName>
    </submittedName>
</protein>
<evidence type="ECO:0000313" key="1">
    <source>
        <dbReference type="EMBL" id="TMI79013.1"/>
    </source>
</evidence>
<name>A0A537J6A7_9BACT</name>
<proteinExistence type="predicted"/>
<dbReference type="InterPro" id="IPR010985">
    <property type="entry name" value="Ribbon_hlx_hlx"/>
</dbReference>